<dbReference type="EMBL" id="WHPF01000013">
    <property type="protein sequence ID" value="NNV57202.1"/>
    <property type="molecule type" value="Genomic_DNA"/>
</dbReference>
<gene>
    <name evidence="2" type="ORF">GD597_17145</name>
</gene>
<keyword evidence="3" id="KW-1185">Reference proteome</keyword>
<evidence type="ECO:0000256" key="1">
    <source>
        <dbReference type="SAM" id="Coils"/>
    </source>
</evidence>
<reference evidence="2" key="1">
    <citation type="submission" date="2019-10" db="EMBL/GenBank/DDBJ databases">
        <title>Draft genome sequence of Panacibacter sp. KCS-6.</title>
        <authorList>
            <person name="Yim K.J."/>
        </authorList>
    </citation>
    <scope>NUCLEOTIDE SEQUENCE</scope>
    <source>
        <strain evidence="2">KCS-6</strain>
    </source>
</reference>
<organism evidence="2 3">
    <name type="scientific">Limnovirga soli</name>
    <dbReference type="NCBI Taxonomy" id="2656915"/>
    <lineage>
        <taxon>Bacteria</taxon>
        <taxon>Pseudomonadati</taxon>
        <taxon>Bacteroidota</taxon>
        <taxon>Chitinophagia</taxon>
        <taxon>Chitinophagales</taxon>
        <taxon>Chitinophagaceae</taxon>
        <taxon>Limnovirga</taxon>
    </lineage>
</organism>
<dbReference type="RefSeq" id="WP_171609151.1">
    <property type="nucleotide sequence ID" value="NZ_WHPF01000013.1"/>
</dbReference>
<keyword evidence="1" id="KW-0175">Coiled coil</keyword>
<evidence type="ECO:0000313" key="2">
    <source>
        <dbReference type="EMBL" id="NNV57202.1"/>
    </source>
</evidence>
<dbReference type="AlphaFoldDB" id="A0A8J8FIF7"/>
<name>A0A8J8FIF7_9BACT</name>
<dbReference type="Proteomes" id="UP000598971">
    <property type="component" value="Unassembled WGS sequence"/>
</dbReference>
<protein>
    <submittedName>
        <fullName evidence="2">Uncharacterized protein</fullName>
    </submittedName>
</protein>
<feature type="coiled-coil region" evidence="1">
    <location>
        <begin position="2"/>
        <end position="39"/>
    </location>
</feature>
<evidence type="ECO:0000313" key="3">
    <source>
        <dbReference type="Proteomes" id="UP000598971"/>
    </source>
</evidence>
<proteinExistence type="predicted"/>
<comment type="caution">
    <text evidence="2">The sequence shown here is derived from an EMBL/GenBank/DDBJ whole genome shotgun (WGS) entry which is preliminary data.</text>
</comment>
<sequence>MEKNLNELISELNKQTEGLKQLKEEFEQYQKSEAEKSSSVITFFCGTSVSDEIKEEIIKNVRHQFLN</sequence>
<accession>A0A8J8FIF7</accession>